<evidence type="ECO:0000313" key="3">
    <source>
        <dbReference type="EMBL" id="CAD2215379.1"/>
    </source>
</evidence>
<accession>A0A7G2C715</accession>
<evidence type="ECO:0000256" key="1">
    <source>
        <dbReference type="PROSITE-ProRule" id="PRU00176"/>
    </source>
</evidence>
<dbReference type="SUPFAM" id="SSF54928">
    <property type="entry name" value="RNA-binding domain, RBD"/>
    <property type="match status" value="2"/>
</dbReference>
<dbReference type="SMART" id="SM00360">
    <property type="entry name" value="RRM"/>
    <property type="match status" value="1"/>
</dbReference>
<reference evidence="3 4" key="1">
    <citation type="submission" date="2020-08" db="EMBL/GenBank/DDBJ databases">
        <authorList>
            <person name="Newling K."/>
            <person name="Davey J."/>
            <person name="Forrester S."/>
        </authorList>
    </citation>
    <scope>NUCLEOTIDE SEQUENCE [LARGE SCALE GENOMIC DNA]</scope>
    <source>
        <strain evidence="4">Crithidia deanei Carvalho (ATCC PRA-265)</strain>
    </source>
</reference>
<dbReference type="PROSITE" id="PS50102">
    <property type="entry name" value="RRM"/>
    <property type="match status" value="1"/>
</dbReference>
<dbReference type="VEuPathDB" id="TriTrypDB:ADEAN_000283400"/>
<dbReference type="InterPro" id="IPR012677">
    <property type="entry name" value="Nucleotide-bd_a/b_plait_sf"/>
</dbReference>
<dbReference type="GO" id="GO:0003723">
    <property type="term" value="F:RNA binding"/>
    <property type="evidence" value="ECO:0007669"/>
    <property type="project" value="UniProtKB-UniRule"/>
</dbReference>
<evidence type="ECO:0000313" key="4">
    <source>
        <dbReference type="Proteomes" id="UP000515908"/>
    </source>
</evidence>
<keyword evidence="1" id="KW-0694">RNA-binding</keyword>
<evidence type="ECO:0000259" key="2">
    <source>
        <dbReference type="PROSITE" id="PS50102"/>
    </source>
</evidence>
<dbReference type="Gene3D" id="3.30.70.330">
    <property type="match status" value="1"/>
</dbReference>
<sequence length="460" mass="50638">MNKVTRGSSLQPSIASDCSWSTTENTLLNDISGIAPNPYDSHDEVPLCNGLRSKHWVSVRQLTNTRTAAALKDLFYPYGADEAFIAGYDTIRDMLLGYVGFESPQMALWVVEKMDNYVPPRHVVPLKVQCATLEEALSAHRLAGAAGKDSFPVPAHGLRESIELKPVPVAVTEVIVEVMRSSPNDLDSFLTALFSLSINSDKLQLFQDEFAKQLLMNILERTDRPSARNCGVALGFCYCNGWLQGDPFHLTSTLIHSGTLSTAKAEGICALATTCSSFGTMTKASFWALVGHVASQCDDESVRGVLLTNLRQLQLETNTPSAAPLSVTSKESPASEMHELKDDPRLRTLYFSHLPTHIPQNVFMSVLLSVGNVNKVRVCVSDGYETMFSFVEMQSVADCRAALRLDHSKIMGFPIRVQTARTPIQDCFKEDAVYDQNGKLRQPCSFGQSSDPLCKWQSSQ</sequence>
<name>A0A7G2C715_9TRYP</name>
<organism evidence="3 4">
    <name type="scientific">Angomonas deanei</name>
    <dbReference type="NCBI Taxonomy" id="59799"/>
    <lineage>
        <taxon>Eukaryota</taxon>
        <taxon>Discoba</taxon>
        <taxon>Euglenozoa</taxon>
        <taxon>Kinetoplastea</taxon>
        <taxon>Metakinetoplastina</taxon>
        <taxon>Trypanosomatida</taxon>
        <taxon>Trypanosomatidae</taxon>
        <taxon>Strigomonadinae</taxon>
        <taxon>Angomonas</taxon>
    </lineage>
</organism>
<dbReference type="InterPro" id="IPR000504">
    <property type="entry name" value="RRM_dom"/>
</dbReference>
<dbReference type="InterPro" id="IPR035979">
    <property type="entry name" value="RBD_domain_sf"/>
</dbReference>
<dbReference type="CDD" id="cd00590">
    <property type="entry name" value="RRM_SF"/>
    <property type="match status" value="1"/>
</dbReference>
<proteinExistence type="predicted"/>
<keyword evidence="4" id="KW-1185">Reference proteome</keyword>
<protein>
    <recommendedName>
        <fullName evidence="2">RRM domain-containing protein</fullName>
    </recommendedName>
</protein>
<dbReference type="AlphaFoldDB" id="A0A7G2C715"/>
<gene>
    <name evidence="3" type="ORF">ADEAN_000283400</name>
</gene>
<feature type="domain" description="RRM" evidence="2">
    <location>
        <begin position="347"/>
        <end position="422"/>
    </location>
</feature>
<dbReference type="OrthoDB" id="7763451at2759"/>
<dbReference type="Proteomes" id="UP000515908">
    <property type="component" value="Chromosome 05"/>
</dbReference>
<dbReference type="EMBL" id="LR877149">
    <property type="protein sequence ID" value="CAD2215379.1"/>
    <property type="molecule type" value="Genomic_DNA"/>
</dbReference>